<dbReference type="InterPro" id="IPR020084">
    <property type="entry name" value="NUDIX_hydrolase_CS"/>
</dbReference>
<comment type="similarity">
    <text evidence="3">Belongs to the Nudix hydrolase family. PCD1 subfamily.</text>
</comment>
<comment type="caution">
    <text evidence="10">The sequence shown here is derived from an EMBL/GenBank/DDBJ whole genome shotgun (WGS) entry which is preliminary data.</text>
</comment>
<evidence type="ECO:0000259" key="9">
    <source>
        <dbReference type="PROSITE" id="PS51462"/>
    </source>
</evidence>
<dbReference type="CDD" id="cd03426">
    <property type="entry name" value="NUDIX_CoAse_Nudt7"/>
    <property type="match status" value="1"/>
</dbReference>
<dbReference type="InterPro" id="IPR020476">
    <property type="entry name" value="Nudix_hydrolase"/>
</dbReference>
<evidence type="ECO:0000256" key="8">
    <source>
        <dbReference type="RuleBase" id="RU003476"/>
    </source>
</evidence>
<dbReference type="PROSITE" id="PS51462">
    <property type="entry name" value="NUDIX"/>
    <property type="match status" value="1"/>
</dbReference>
<sequence>MSPGGRSDGVPAPQLARRDLLELASGARPWASPLGRAPVRTGGQRHSAVLLLFGLLEESDVADPGHADLDLLLTRRSDALRHHPGQIAFPGGGIDPGETPERAAVREAVEETGVDPSGIEVLGSLADVPVVVSGNVVTPVLGWWATRSPLVPDGVETAEVFRAPVRDLVDPALRVTVAFHRDREAGASSRSTVHRGPGFQVGDRLVWGFTAFVLDAVLTSLRWSVPWDRTREVDL</sequence>
<organism evidence="10 11">
    <name type="scientific">Serinibacter arcticus</name>
    <dbReference type="NCBI Taxonomy" id="1655435"/>
    <lineage>
        <taxon>Bacteria</taxon>
        <taxon>Bacillati</taxon>
        <taxon>Actinomycetota</taxon>
        <taxon>Actinomycetes</taxon>
        <taxon>Micrococcales</taxon>
        <taxon>Beutenbergiaceae</taxon>
        <taxon>Serinibacter</taxon>
    </lineage>
</organism>
<feature type="domain" description="Nudix hydrolase" evidence="9">
    <location>
        <begin position="43"/>
        <end position="186"/>
    </location>
</feature>
<keyword evidence="7" id="KW-0464">Manganese</keyword>
<dbReference type="RefSeq" id="WP_269846146.1">
    <property type="nucleotide sequence ID" value="NZ_RHPJ01000003.1"/>
</dbReference>
<dbReference type="PANTHER" id="PTHR12992">
    <property type="entry name" value="NUDIX HYDROLASE"/>
    <property type="match status" value="1"/>
</dbReference>
<dbReference type="Proteomes" id="UP000297318">
    <property type="component" value="Unassembled WGS sequence"/>
</dbReference>
<dbReference type="EMBL" id="RHPJ01000003">
    <property type="protein sequence ID" value="TGO04794.1"/>
    <property type="molecule type" value="Genomic_DNA"/>
</dbReference>
<dbReference type="GO" id="GO:0030145">
    <property type="term" value="F:manganese ion binding"/>
    <property type="evidence" value="ECO:0007669"/>
    <property type="project" value="InterPro"/>
</dbReference>
<keyword evidence="4" id="KW-0479">Metal-binding</keyword>
<proteinExistence type="inferred from homology"/>
<keyword evidence="6" id="KW-0460">Magnesium</keyword>
<dbReference type="InterPro" id="IPR000059">
    <property type="entry name" value="NUDIX_hydrolase_NudL_CS"/>
</dbReference>
<comment type="cofactor">
    <cofactor evidence="2">
        <name>Mg(2+)</name>
        <dbReference type="ChEBI" id="CHEBI:18420"/>
    </cofactor>
</comment>
<dbReference type="InterPro" id="IPR045121">
    <property type="entry name" value="CoAse"/>
</dbReference>
<evidence type="ECO:0000313" key="10">
    <source>
        <dbReference type="EMBL" id="TGO04794.1"/>
    </source>
</evidence>
<reference evidence="10 11" key="1">
    <citation type="submission" date="2018-11" db="EMBL/GenBank/DDBJ databases">
        <title>Complete genome sequencing of the Actinobacteria Serinibacter sp. K3-2.</title>
        <authorList>
            <person name="Rakitin A.L."/>
            <person name="Beletsky A.V."/>
            <person name="Mardanov A.V."/>
            <person name="Ravin N.V."/>
            <person name="Gromova A.S."/>
            <person name="Filippova S.N."/>
            <person name="Gal'Chenko V.F."/>
        </authorList>
    </citation>
    <scope>NUCLEOTIDE SEQUENCE [LARGE SCALE GENOMIC DNA]</scope>
    <source>
        <strain evidence="10 11">K3-2</strain>
    </source>
</reference>
<evidence type="ECO:0000256" key="3">
    <source>
        <dbReference type="ARBA" id="ARBA00006506"/>
    </source>
</evidence>
<evidence type="ECO:0000313" key="11">
    <source>
        <dbReference type="Proteomes" id="UP000297318"/>
    </source>
</evidence>
<gene>
    <name evidence="10" type="ORF">SERN_2387</name>
</gene>
<dbReference type="PROSITE" id="PS00893">
    <property type="entry name" value="NUDIX_BOX"/>
    <property type="match status" value="1"/>
</dbReference>
<dbReference type="GO" id="GO:0000287">
    <property type="term" value="F:magnesium ion binding"/>
    <property type="evidence" value="ECO:0007669"/>
    <property type="project" value="InterPro"/>
</dbReference>
<evidence type="ECO:0000256" key="5">
    <source>
        <dbReference type="ARBA" id="ARBA00022801"/>
    </source>
</evidence>
<evidence type="ECO:0000256" key="7">
    <source>
        <dbReference type="ARBA" id="ARBA00023211"/>
    </source>
</evidence>
<dbReference type="Pfam" id="PF00293">
    <property type="entry name" value="NUDIX"/>
    <property type="match status" value="1"/>
</dbReference>
<dbReference type="PROSITE" id="PS01293">
    <property type="entry name" value="NUDIX_COA"/>
    <property type="match status" value="1"/>
</dbReference>
<dbReference type="GO" id="GO:0010945">
    <property type="term" value="F:coenzyme A diphosphatase activity"/>
    <property type="evidence" value="ECO:0007669"/>
    <property type="project" value="InterPro"/>
</dbReference>
<dbReference type="AlphaFoldDB" id="A0A4Z1DYV9"/>
<evidence type="ECO:0000256" key="4">
    <source>
        <dbReference type="ARBA" id="ARBA00022723"/>
    </source>
</evidence>
<dbReference type="InterPro" id="IPR000086">
    <property type="entry name" value="NUDIX_hydrolase_dom"/>
</dbReference>
<comment type="cofactor">
    <cofactor evidence="1">
        <name>Mn(2+)</name>
        <dbReference type="ChEBI" id="CHEBI:29035"/>
    </cofactor>
</comment>
<evidence type="ECO:0000256" key="6">
    <source>
        <dbReference type="ARBA" id="ARBA00022842"/>
    </source>
</evidence>
<accession>A0A4Z1DYV9</accession>
<protein>
    <submittedName>
        <fullName evidence="10">Putative nudix hydrolase YeaB</fullName>
    </submittedName>
</protein>
<dbReference type="SUPFAM" id="SSF55811">
    <property type="entry name" value="Nudix"/>
    <property type="match status" value="1"/>
</dbReference>
<dbReference type="GO" id="GO:0009132">
    <property type="term" value="P:nucleoside diphosphate metabolic process"/>
    <property type="evidence" value="ECO:0007669"/>
    <property type="project" value="InterPro"/>
</dbReference>
<dbReference type="Gene3D" id="3.90.79.10">
    <property type="entry name" value="Nucleoside Triphosphate Pyrophosphohydrolase"/>
    <property type="match status" value="1"/>
</dbReference>
<evidence type="ECO:0000256" key="2">
    <source>
        <dbReference type="ARBA" id="ARBA00001946"/>
    </source>
</evidence>
<dbReference type="PRINTS" id="PR00502">
    <property type="entry name" value="NUDIXFAMILY"/>
</dbReference>
<dbReference type="InterPro" id="IPR015797">
    <property type="entry name" value="NUDIX_hydrolase-like_dom_sf"/>
</dbReference>
<evidence type="ECO:0000256" key="1">
    <source>
        <dbReference type="ARBA" id="ARBA00001936"/>
    </source>
</evidence>
<keyword evidence="5 8" id="KW-0378">Hydrolase</keyword>
<dbReference type="PANTHER" id="PTHR12992:SF11">
    <property type="entry name" value="MITOCHONDRIAL COENZYME A DIPHOSPHATASE NUDT8"/>
    <property type="match status" value="1"/>
</dbReference>
<name>A0A4Z1DYV9_9MICO</name>
<keyword evidence="11" id="KW-1185">Reference proteome</keyword>